<evidence type="ECO:0000256" key="10">
    <source>
        <dbReference type="ARBA" id="ARBA00061239"/>
    </source>
</evidence>
<dbReference type="GO" id="GO:0005524">
    <property type="term" value="F:ATP binding"/>
    <property type="evidence" value="ECO:0007669"/>
    <property type="project" value="UniProtKB-UniRule"/>
</dbReference>
<dbReference type="Gene3D" id="3.30.1490.20">
    <property type="entry name" value="ATP-grasp fold, A domain"/>
    <property type="match status" value="1"/>
</dbReference>
<proteinExistence type="inferred from homology"/>
<keyword evidence="15" id="KW-1185">Reference proteome</keyword>
<evidence type="ECO:0000256" key="9">
    <source>
        <dbReference type="ARBA" id="ARBA00023211"/>
    </source>
</evidence>
<dbReference type="InterPro" id="IPR013815">
    <property type="entry name" value="ATP_grasp_subdomain_1"/>
</dbReference>
<comment type="cofactor">
    <cofactor evidence="2">
        <name>Mg(2+)</name>
        <dbReference type="ChEBI" id="CHEBI:18420"/>
    </cofactor>
</comment>
<dbReference type="RefSeq" id="WP_114365800.1">
    <property type="nucleotide sequence ID" value="NZ_BHZF01000001.1"/>
</dbReference>
<dbReference type="SUPFAM" id="SSF56059">
    <property type="entry name" value="Glutathione synthetase ATP-binding domain-like"/>
    <property type="match status" value="1"/>
</dbReference>
<dbReference type="InterPro" id="IPR004666">
    <property type="entry name" value="Rp_bS6_RimK/Lys_biosynth_LsyX"/>
</dbReference>
<dbReference type="InterPro" id="IPR041107">
    <property type="entry name" value="Rimk_N"/>
</dbReference>
<dbReference type="GO" id="GO:0046872">
    <property type="term" value="F:metal ion binding"/>
    <property type="evidence" value="ECO:0007669"/>
    <property type="project" value="UniProtKB-KW"/>
</dbReference>
<evidence type="ECO:0000256" key="12">
    <source>
        <dbReference type="PROSITE-ProRule" id="PRU00409"/>
    </source>
</evidence>
<dbReference type="Pfam" id="PF08443">
    <property type="entry name" value="RimK"/>
    <property type="match status" value="1"/>
</dbReference>
<dbReference type="PROSITE" id="PS50975">
    <property type="entry name" value="ATP_GRASP"/>
    <property type="match status" value="1"/>
</dbReference>
<protein>
    <recommendedName>
        <fullName evidence="11">Probable alpha-L-glutamate ligase</fullName>
    </recommendedName>
</protein>
<dbReference type="PANTHER" id="PTHR21621:SF7">
    <property type="entry name" value="RIBOSOMAL PROTEIN BS6--L-GLUTAMATE LIGASE"/>
    <property type="match status" value="1"/>
</dbReference>
<dbReference type="InterPro" id="IPR011761">
    <property type="entry name" value="ATP-grasp"/>
</dbReference>
<dbReference type="FunFam" id="3.30.1490.20:FF:000005">
    <property type="entry name" value="Probable alpha-L-glutamate ligase 1"/>
    <property type="match status" value="1"/>
</dbReference>
<dbReference type="Gene3D" id="3.30.470.20">
    <property type="entry name" value="ATP-grasp fold, B domain"/>
    <property type="match status" value="1"/>
</dbReference>
<feature type="domain" description="ATP-grasp" evidence="13">
    <location>
        <begin position="104"/>
        <end position="287"/>
    </location>
</feature>
<organism evidence="14 15">
    <name type="scientific">Schleiferia thermophila</name>
    <dbReference type="NCBI Taxonomy" id="884107"/>
    <lineage>
        <taxon>Bacteria</taxon>
        <taxon>Pseudomonadati</taxon>
        <taxon>Bacteroidota</taxon>
        <taxon>Flavobacteriia</taxon>
        <taxon>Flavobacteriales</taxon>
        <taxon>Schleiferiaceae</taxon>
        <taxon>Schleiferia</taxon>
    </lineage>
</organism>
<dbReference type="EMBL" id="QPJS01000001">
    <property type="protein sequence ID" value="RCX05452.1"/>
    <property type="molecule type" value="Genomic_DNA"/>
</dbReference>
<dbReference type="NCBIfam" id="NF007764">
    <property type="entry name" value="PRK10446.1"/>
    <property type="match status" value="1"/>
</dbReference>
<evidence type="ECO:0000256" key="4">
    <source>
        <dbReference type="ARBA" id="ARBA00022723"/>
    </source>
</evidence>
<keyword evidence="8" id="KW-0648">Protein biosynthesis</keyword>
<comment type="similarity">
    <text evidence="10">In the C-terminal section; belongs to the RimK family.</text>
</comment>
<keyword evidence="9" id="KW-0464">Manganese</keyword>
<evidence type="ECO:0000256" key="5">
    <source>
        <dbReference type="ARBA" id="ARBA00022741"/>
    </source>
</evidence>
<dbReference type="AlphaFoldDB" id="A0A369A7W1"/>
<evidence type="ECO:0000256" key="6">
    <source>
        <dbReference type="ARBA" id="ARBA00022840"/>
    </source>
</evidence>
<sequence>MNILILSTNRNLYSTRRLVEAAQARGHAIKVMNHTKCYVVMDANNLDVYYGDHVVANVDAIIPRIGSSVTFYGSSIIRQFEMKKVFTTLSSLALVRSRDKLRALQILASKGIPIPRTAFAKFPSDIDHLIKQVGGPPLVVKLLEGTQGLGVVLAETKKAAKSVIEAFYGLEANILVQEFIEESAGRDVRAFVIDGKVIAAYRRIGKEGDFRSNLHRGGTGEAIKLTRKEKEIAVAAAQSLGLSIAGVDMLQSNRGPLVMEVNSSPGLEGIERYSNIDIATAIIQYVEKQVNKPKKSDKIGA</sequence>
<evidence type="ECO:0000256" key="2">
    <source>
        <dbReference type="ARBA" id="ARBA00001946"/>
    </source>
</evidence>
<evidence type="ECO:0000256" key="8">
    <source>
        <dbReference type="ARBA" id="ARBA00022917"/>
    </source>
</evidence>
<dbReference type="Gene3D" id="3.40.50.20">
    <property type="match status" value="1"/>
</dbReference>
<accession>A0A369A7W1</accession>
<keyword evidence="6 12" id="KW-0067">ATP-binding</keyword>
<dbReference type="Proteomes" id="UP000253517">
    <property type="component" value="Unassembled WGS sequence"/>
</dbReference>
<keyword evidence="3" id="KW-0436">Ligase</keyword>
<dbReference type="GO" id="GO:0005737">
    <property type="term" value="C:cytoplasm"/>
    <property type="evidence" value="ECO:0007669"/>
    <property type="project" value="TreeGrafter"/>
</dbReference>
<evidence type="ECO:0000259" key="13">
    <source>
        <dbReference type="PROSITE" id="PS50975"/>
    </source>
</evidence>
<evidence type="ECO:0000313" key="14">
    <source>
        <dbReference type="EMBL" id="RCX05452.1"/>
    </source>
</evidence>
<dbReference type="FunFam" id="3.30.470.20:FF:000058">
    <property type="entry name" value="Alpha-aminoadipate--LysW ligase LysX protein"/>
    <property type="match status" value="1"/>
</dbReference>
<evidence type="ECO:0000256" key="11">
    <source>
        <dbReference type="ARBA" id="ARBA00072141"/>
    </source>
</evidence>
<dbReference type="GO" id="GO:0018169">
    <property type="term" value="F:ribosomal S6-glutamic acid ligase activity"/>
    <property type="evidence" value="ECO:0007669"/>
    <property type="project" value="TreeGrafter"/>
</dbReference>
<keyword evidence="5 12" id="KW-0547">Nucleotide-binding</keyword>
<dbReference type="GO" id="GO:0009432">
    <property type="term" value="P:SOS response"/>
    <property type="evidence" value="ECO:0007669"/>
    <property type="project" value="TreeGrafter"/>
</dbReference>
<dbReference type="InterPro" id="IPR013651">
    <property type="entry name" value="ATP-grasp_RimK-type"/>
</dbReference>
<evidence type="ECO:0000256" key="1">
    <source>
        <dbReference type="ARBA" id="ARBA00001936"/>
    </source>
</evidence>
<evidence type="ECO:0000313" key="15">
    <source>
        <dbReference type="Proteomes" id="UP000253517"/>
    </source>
</evidence>
<dbReference type="Pfam" id="PF18030">
    <property type="entry name" value="Rimk_N"/>
    <property type="match status" value="1"/>
</dbReference>
<name>A0A369A7W1_9FLAO</name>
<comment type="cofactor">
    <cofactor evidence="1">
        <name>Mn(2+)</name>
        <dbReference type="ChEBI" id="CHEBI:29035"/>
    </cofactor>
</comment>
<dbReference type="NCBIfam" id="TIGR00768">
    <property type="entry name" value="rimK_fam"/>
    <property type="match status" value="1"/>
</dbReference>
<evidence type="ECO:0000256" key="7">
    <source>
        <dbReference type="ARBA" id="ARBA00022842"/>
    </source>
</evidence>
<reference evidence="14 15" key="1">
    <citation type="submission" date="2018-07" db="EMBL/GenBank/DDBJ databases">
        <title>Genomic Encyclopedia of Type Strains, Phase IV (KMG-IV): sequencing the most valuable type-strain genomes for metagenomic binning, comparative biology and taxonomic classification.</title>
        <authorList>
            <person name="Goeker M."/>
        </authorList>
    </citation>
    <scope>NUCLEOTIDE SEQUENCE [LARGE SCALE GENOMIC DNA]</scope>
    <source>
        <strain evidence="14 15">DSM 21410</strain>
    </source>
</reference>
<comment type="caution">
    <text evidence="14">The sequence shown here is derived from an EMBL/GenBank/DDBJ whole genome shotgun (WGS) entry which is preliminary data.</text>
</comment>
<gene>
    <name evidence="14" type="ORF">DES35_101737</name>
</gene>
<dbReference type="GO" id="GO:0006412">
    <property type="term" value="P:translation"/>
    <property type="evidence" value="ECO:0007669"/>
    <property type="project" value="UniProtKB-KW"/>
</dbReference>
<keyword evidence="7" id="KW-0460">Magnesium</keyword>
<evidence type="ECO:0000256" key="3">
    <source>
        <dbReference type="ARBA" id="ARBA00022598"/>
    </source>
</evidence>
<dbReference type="PANTHER" id="PTHR21621">
    <property type="entry name" value="RIBOSOMAL PROTEIN S6 MODIFICATION PROTEIN"/>
    <property type="match status" value="1"/>
</dbReference>
<keyword evidence="4" id="KW-0479">Metal-binding</keyword>